<name>A0A9P0FXW6_CHRIL</name>
<feature type="domain" description="Nucleoplasmin core" evidence="6">
    <location>
        <begin position="203"/>
        <end position="302"/>
    </location>
</feature>
<comment type="similarity">
    <text evidence="2">Belongs to the nucleoplasmin family.</text>
</comment>
<protein>
    <recommendedName>
        <fullName evidence="6">Nucleoplasmin core domain-containing protein</fullName>
    </recommendedName>
</protein>
<feature type="compositionally biased region" description="Acidic residues" evidence="5">
    <location>
        <begin position="318"/>
        <end position="328"/>
    </location>
</feature>
<dbReference type="EMBL" id="LR824027">
    <property type="protein sequence ID" value="CAH0597822.1"/>
    <property type="molecule type" value="Genomic_DNA"/>
</dbReference>
<dbReference type="OrthoDB" id="6075101at2759"/>
<proteinExistence type="inferred from homology"/>
<dbReference type="GO" id="GO:0003723">
    <property type="term" value="F:RNA binding"/>
    <property type="evidence" value="ECO:0007669"/>
    <property type="project" value="TreeGrafter"/>
</dbReference>
<evidence type="ECO:0000256" key="3">
    <source>
        <dbReference type="ARBA" id="ARBA00023242"/>
    </source>
</evidence>
<keyword evidence="8" id="KW-1185">Reference proteome</keyword>
<feature type="region of interest" description="Disordered" evidence="5">
    <location>
        <begin position="1"/>
        <end position="25"/>
    </location>
</feature>
<dbReference type="PANTHER" id="PTHR22747:SF18">
    <property type="entry name" value="GEO09167P1-RELATED"/>
    <property type="match status" value="1"/>
</dbReference>
<sequence length="355" mass="40403">MNFRRILSKSSLRSSSSSGKGRSEEVSKLQSEIELLKQTIDSLKVSVESRDAAIGTLAREKEKIYVELKSTQRTNRNLHQQLVDERDIHSKEKDFLINEIKRLKKRNEYEINAQEKKDLSEDQVKSSLHEELKAKDEVIYNIGAKYLKIKSSKIYFQKKLERLQAQNNKTCENIILLLQDNRKTLDSLLDKLLKSSSVSPNSVTLSASHQSETWDPEAKAEYPRANKLLIRQALLGPDAKPDELNVVQVETMSLQETVKIPVAVLKAGETRHARLDIEFPDAPVAFTLIQGSGPVHLIGQHSLGALVEEFEDMEEMEEEMLDEEEGDDSQFKEDVNKRKASAGKRKTNEVLKTFN</sequence>
<evidence type="ECO:0000256" key="4">
    <source>
        <dbReference type="SAM" id="Coils"/>
    </source>
</evidence>
<keyword evidence="4" id="KW-0175">Coiled coil</keyword>
<feature type="region of interest" description="Disordered" evidence="5">
    <location>
        <begin position="318"/>
        <end position="355"/>
    </location>
</feature>
<evidence type="ECO:0000256" key="2">
    <source>
        <dbReference type="ARBA" id="ARBA00010744"/>
    </source>
</evidence>
<evidence type="ECO:0000256" key="5">
    <source>
        <dbReference type="SAM" id="MobiDB-lite"/>
    </source>
</evidence>
<dbReference type="GO" id="GO:0006338">
    <property type="term" value="P:chromatin remodeling"/>
    <property type="evidence" value="ECO:0007669"/>
    <property type="project" value="TreeGrafter"/>
</dbReference>
<dbReference type="GO" id="GO:0005737">
    <property type="term" value="C:cytoplasm"/>
    <property type="evidence" value="ECO:0007669"/>
    <property type="project" value="TreeGrafter"/>
</dbReference>
<dbReference type="Gene3D" id="2.60.120.340">
    <property type="entry name" value="Nucleoplasmin core domain"/>
    <property type="match status" value="1"/>
</dbReference>
<dbReference type="GO" id="GO:0005654">
    <property type="term" value="C:nucleoplasm"/>
    <property type="evidence" value="ECO:0007669"/>
    <property type="project" value="TreeGrafter"/>
</dbReference>
<dbReference type="InterPro" id="IPR004301">
    <property type="entry name" value="Nucleoplasmin"/>
</dbReference>
<keyword evidence="3" id="KW-0539">Nucleus</keyword>
<evidence type="ECO:0000313" key="8">
    <source>
        <dbReference type="Proteomes" id="UP001154114"/>
    </source>
</evidence>
<dbReference type="GO" id="GO:0003682">
    <property type="term" value="F:chromatin binding"/>
    <property type="evidence" value="ECO:0007669"/>
    <property type="project" value="TreeGrafter"/>
</dbReference>
<dbReference type="GO" id="GO:0005730">
    <property type="term" value="C:nucleolus"/>
    <property type="evidence" value="ECO:0007669"/>
    <property type="project" value="TreeGrafter"/>
</dbReference>
<comment type="subcellular location">
    <subcellularLocation>
        <location evidence="1">Nucleus</location>
    </subcellularLocation>
</comment>
<evidence type="ECO:0000259" key="6">
    <source>
        <dbReference type="Pfam" id="PF03066"/>
    </source>
</evidence>
<accession>A0A9P0FXW6</accession>
<feature type="compositionally biased region" description="Low complexity" evidence="5">
    <location>
        <begin position="8"/>
        <end position="20"/>
    </location>
</feature>
<evidence type="ECO:0000313" key="7">
    <source>
        <dbReference type="EMBL" id="CAH0597822.1"/>
    </source>
</evidence>
<dbReference type="PANTHER" id="PTHR22747">
    <property type="entry name" value="NUCLEOPLASMIN"/>
    <property type="match status" value="1"/>
</dbReference>
<dbReference type="Proteomes" id="UP001154114">
    <property type="component" value="Chromosome 24"/>
</dbReference>
<organism evidence="7 8">
    <name type="scientific">Chrysodeixis includens</name>
    <name type="common">Soybean looper</name>
    <name type="synonym">Pseudoplusia includens</name>
    <dbReference type="NCBI Taxonomy" id="689277"/>
    <lineage>
        <taxon>Eukaryota</taxon>
        <taxon>Metazoa</taxon>
        <taxon>Ecdysozoa</taxon>
        <taxon>Arthropoda</taxon>
        <taxon>Hexapoda</taxon>
        <taxon>Insecta</taxon>
        <taxon>Pterygota</taxon>
        <taxon>Neoptera</taxon>
        <taxon>Endopterygota</taxon>
        <taxon>Lepidoptera</taxon>
        <taxon>Glossata</taxon>
        <taxon>Ditrysia</taxon>
        <taxon>Noctuoidea</taxon>
        <taxon>Noctuidae</taxon>
        <taxon>Plusiinae</taxon>
        <taxon>Chrysodeixis</taxon>
    </lineage>
</organism>
<dbReference type="Pfam" id="PF03066">
    <property type="entry name" value="Nucleoplasmin"/>
    <property type="match status" value="1"/>
</dbReference>
<gene>
    <name evidence="7" type="ORF">CINC_LOCUS7899</name>
</gene>
<reference evidence="7" key="1">
    <citation type="submission" date="2021-12" db="EMBL/GenBank/DDBJ databases">
        <authorList>
            <person name="King R."/>
        </authorList>
    </citation>
    <scope>NUCLEOTIDE SEQUENCE</scope>
</reference>
<dbReference type="SUPFAM" id="SSF69203">
    <property type="entry name" value="Nucleoplasmin-like core domain"/>
    <property type="match status" value="1"/>
</dbReference>
<feature type="coiled-coil region" evidence="4">
    <location>
        <begin position="86"/>
        <end position="117"/>
    </location>
</feature>
<dbReference type="GO" id="GO:0042393">
    <property type="term" value="F:histone binding"/>
    <property type="evidence" value="ECO:0007669"/>
    <property type="project" value="TreeGrafter"/>
</dbReference>
<evidence type="ECO:0000256" key="1">
    <source>
        <dbReference type="ARBA" id="ARBA00004123"/>
    </source>
</evidence>
<dbReference type="InterPro" id="IPR024057">
    <property type="entry name" value="Nucleoplasmin_core_dom"/>
</dbReference>
<dbReference type="InterPro" id="IPR036824">
    <property type="entry name" value="Nucleoplasmin_core_dom_sf"/>
</dbReference>
<dbReference type="AlphaFoldDB" id="A0A9P0FXW6"/>